<comment type="caution">
    <text evidence="1">The sequence shown here is derived from an EMBL/GenBank/DDBJ whole genome shotgun (WGS) entry which is preliminary data.</text>
</comment>
<protein>
    <recommendedName>
        <fullName evidence="3">Lipoprotein</fullName>
    </recommendedName>
</protein>
<organism evidence="1 2">
    <name type="scientific">Roseiterribacter gracilis</name>
    <dbReference type="NCBI Taxonomy" id="2812848"/>
    <lineage>
        <taxon>Bacteria</taxon>
        <taxon>Pseudomonadati</taxon>
        <taxon>Pseudomonadota</taxon>
        <taxon>Alphaproteobacteria</taxon>
        <taxon>Rhodospirillales</taxon>
        <taxon>Roseiterribacteraceae</taxon>
        <taxon>Roseiterribacter</taxon>
    </lineage>
</organism>
<dbReference type="RefSeq" id="WP_420242133.1">
    <property type="nucleotide sequence ID" value="NZ_BOPV01000001.1"/>
</dbReference>
<proteinExistence type="predicted"/>
<evidence type="ECO:0000313" key="1">
    <source>
        <dbReference type="EMBL" id="GIL39034.1"/>
    </source>
</evidence>
<dbReference type="AlphaFoldDB" id="A0A8S8X8M8"/>
<dbReference type="Proteomes" id="UP000681075">
    <property type="component" value="Unassembled WGS sequence"/>
</dbReference>
<reference evidence="1" key="1">
    <citation type="submission" date="2021-02" db="EMBL/GenBank/DDBJ databases">
        <title>Genome sequence of Rhodospirillales sp. strain TMPK1 isolated from soil.</title>
        <authorList>
            <person name="Nakai R."/>
            <person name="Kusada H."/>
            <person name="Tamaki H."/>
        </authorList>
    </citation>
    <scope>NUCLEOTIDE SEQUENCE</scope>
    <source>
        <strain evidence="1">TMPK1</strain>
    </source>
</reference>
<gene>
    <name evidence="1" type="ORF">TMPK1_12710</name>
</gene>
<name>A0A8S8X8M8_9PROT</name>
<accession>A0A8S8X8M8</accession>
<dbReference type="EMBL" id="BOPV01000001">
    <property type="protein sequence ID" value="GIL39034.1"/>
    <property type="molecule type" value="Genomic_DNA"/>
</dbReference>
<sequence length="154" mass="15515">MIRFVAAAALLTLVAACGGPTPRQGPLPADRVASISIDRVTVAYAGSSGAAATLADRLRDELNARVRKGPGESATLTVQITEARGIASGATVGTGRVAGTVQVTSNATAAQLAAFNVQGTITVDAPMLASQSALELVQARALADQIVASLYNAR</sequence>
<evidence type="ECO:0008006" key="3">
    <source>
        <dbReference type="Google" id="ProtNLM"/>
    </source>
</evidence>
<keyword evidence="2" id="KW-1185">Reference proteome</keyword>
<dbReference type="PROSITE" id="PS51257">
    <property type="entry name" value="PROKAR_LIPOPROTEIN"/>
    <property type="match status" value="1"/>
</dbReference>
<evidence type="ECO:0000313" key="2">
    <source>
        <dbReference type="Proteomes" id="UP000681075"/>
    </source>
</evidence>